<evidence type="ECO:0000256" key="4">
    <source>
        <dbReference type="ARBA" id="ARBA00022723"/>
    </source>
</evidence>
<keyword evidence="4" id="KW-0479">Metal-binding</keyword>
<evidence type="ECO:0000256" key="6">
    <source>
        <dbReference type="ARBA" id="ARBA00023004"/>
    </source>
</evidence>
<feature type="domain" description="Nitrite/Sulfite reductase ferredoxin-like" evidence="9">
    <location>
        <begin position="293"/>
        <end position="354"/>
    </location>
</feature>
<evidence type="ECO:0000256" key="2">
    <source>
        <dbReference type="ARBA" id="ARBA00022485"/>
    </source>
</evidence>
<dbReference type="InterPro" id="IPR051329">
    <property type="entry name" value="NIR_SIR_4Fe-4S"/>
</dbReference>
<feature type="domain" description="Nitrite/sulphite reductase 4Fe-4S" evidence="8">
    <location>
        <begin position="127"/>
        <end position="263"/>
    </location>
</feature>
<dbReference type="InterPro" id="IPR036136">
    <property type="entry name" value="Nit/Sulf_reduc_fer-like_dom_sf"/>
</dbReference>
<evidence type="ECO:0000256" key="7">
    <source>
        <dbReference type="ARBA" id="ARBA00023014"/>
    </source>
</evidence>
<dbReference type="SUPFAM" id="SSF56014">
    <property type="entry name" value="Nitrite and sulphite reductase 4Fe-4S domain-like"/>
    <property type="match status" value="1"/>
</dbReference>
<keyword evidence="7" id="KW-0411">Iron-sulfur</keyword>
<dbReference type="Pfam" id="PF01077">
    <property type="entry name" value="NIR_SIR"/>
    <property type="match status" value="1"/>
</dbReference>
<organism evidence="10 11">
    <name type="scientific">Aliarcobacter skirrowii</name>
    <dbReference type="NCBI Taxonomy" id="28200"/>
    <lineage>
        <taxon>Bacteria</taxon>
        <taxon>Pseudomonadati</taxon>
        <taxon>Campylobacterota</taxon>
        <taxon>Epsilonproteobacteria</taxon>
        <taxon>Campylobacterales</taxon>
        <taxon>Arcobacteraceae</taxon>
        <taxon>Aliarcobacter</taxon>
    </lineage>
</organism>
<dbReference type="GO" id="GO:0016491">
    <property type="term" value="F:oxidoreductase activity"/>
    <property type="evidence" value="ECO:0007669"/>
    <property type="project" value="UniProtKB-KW"/>
</dbReference>
<feature type="domain" description="Nitrite/Sulfite reductase ferredoxin-like" evidence="9">
    <location>
        <begin position="54"/>
        <end position="115"/>
    </location>
</feature>
<gene>
    <name evidence="10" type="ORF">DF188_09465</name>
</gene>
<keyword evidence="3" id="KW-0349">Heme</keyword>
<dbReference type="Pfam" id="PF03460">
    <property type="entry name" value="NIR_SIR_ferr"/>
    <property type="match status" value="2"/>
</dbReference>
<dbReference type="AlphaFoldDB" id="A0A2U2BYG5"/>
<evidence type="ECO:0000313" key="11">
    <source>
        <dbReference type="Proteomes" id="UP000245014"/>
    </source>
</evidence>
<dbReference type="InterPro" id="IPR005117">
    <property type="entry name" value="NiRdtase/SiRdtase_haem-b_fer"/>
</dbReference>
<dbReference type="GO" id="GO:0046872">
    <property type="term" value="F:metal ion binding"/>
    <property type="evidence" value="ECO:0007669"/>
    <property type="project" value="UniProtKB-KW"/>
</dbReference>
<evidence type="ECO:0000256" key="5">
    <source>
        <dbReference type="ARBA" id="ARBA00023002"/>
    </source>
</evidence>
<dbReference type="SUPFAM" id="SSF55124">
    <property type="entry name" value="Nitrite/Sulfite reductase N-terminal domain-like"/>
    <property type="match status" value="2"/>
</dbReference>
<dbReference type="EMBL" id="QEYI01000011">
    <property type="protein sequence ID" value="PWE19646.1"/>
    <property type="molecule type" value="Genomic_DNA"/>
</dbReference>
<sequence>MSAVINIEKLKKDRLSDDIIAKLFYHIVFSEKISNEDLELFKWYGVYAKDSLQKSFSLRVPINLGELGLKELKEILKISKEFSNESLNILPCQKIEFEDIKLFNLPKIFNILKEVKLSSFFESSHSIKRVLTCPANRVDSTQIYDVEEIANKINDTFVANKNFFNLPNSLQISISGYEEGCDIGFTPDISFNATKDESGKIVFAVKILDINIGYINASKIIHTTRAIANIYKDFGPRDEKSENSFKDFIDSISLSVFVDILSSMLDFKFKSTLFINRSEIPRKPRMGINKSSQDGFSYIGCKVKNSKISSKNFEIFINSLEKSEATKIKLTHKANIIILDVPSKNAQNLVEELSSIGFEAKS</sequence>
<evidence type="ECO:0000256" key="3">
    <source>
        <dbReference type="ARBA" id="ARBA00022617"/>
    </source>
</evidence>
<accession>A0A2U2BYG5</accession>
<keyword evidence="6" id="KW-0408">Iron</keyword>
<reference evidence="10 11" key="1">
    <citation type="submission" date="2018-05" db="EMBL/GenBank/DDBJ databases">
        <title>Antimicrobial susceptibility testing and genomic analysis of Arcobacter skirrowii strains and one Arcobacter butzleri isolated from German poultry farms.</title>
        <authorList>
            <person name="Haenel I."/>
            <person name="Hotzel H."/>
            <person name="Tomaso H."/>
            <person name="Busch A."/>
        </authorList>
    </citation>
    <scope>NUCLEOTIDE SEQUENCE [LARGE SCALE GENOMIC DNA]</scope>
    <source>
        <strain evidence="11">v</strain>
    </source>
</reference>
<proteinExistence type="inferred from homology"/>
<dbReference type="GO" id="GO:0020037">
    <property type="term" value="F:heme binding"/>
    <property type="evidence" value="ECO:0007669"/>
    <property type="project" value="InterPro"/>
</dbReference>
<evidence type="ECO:0000259" key="8">
    <source>
        <dbReference type="Pfam" id="PF01077"/>
    </source>
</evidence>
<dbReference type="RefSeq" id="WP_109158778.1">
    <property type="nucleotide sequence ID" value="NZ_JAUQUJ010000011.1"/>
</dbReference>
<dbReference type="InterPro" id="IPR045854">
    <property type="entry name" value="NO2/SO3_Rdtase_4Fe4S_sf"/>
</dbReference>
<keyword evidence="5" id="KW-0560">Oxidoreductase</keyword>
<dbReference type="GO" id="GO:0051539">
    <property type="term" value="F:4 iron, 4 sulfur cluster binding"/>
    <property type="evidence" value="ECO:0007669"/>
    <property type="project" value="UniProtKB-KW"/>
</dbReference>
<dbReference type="Gene3D" id="3.30.413.10">
    <property type="entry name" value="Sulfite Reductase Hemoprotein, domain 1"/>
    <property type="match status" value="1"/>
</dbReference>
<dbReference type="PANTHER" id="PTHR32439:SF0">
    <property type="entry name" value="FERREDOXIN--NITRITE REDUCTASE, CHLOROPLASTIC"/>
    <property type="match status" value="1"/>
</dbReference>
<protein>
    <submittedName>
        <fullName evidence="10">Sulfite reductase</fullName>
    </submittedName>
</protein>
<dbReference type="PANTHER" id="PTHR32439">
    <property type="entry name" value="FERREDOXIN--NITRITE REDUCTASE, CHLOROPLASTIC"/>
    <property type="match status" value="1"/>
</dbReference>
<dbReference type="InterPro" id="IPR006067">
    <property type="entry name" value="NO2/SO3_Rdtase_4Fe4S_dom"/>
</dbReference>
<comment type="caution">
    <text evidence="10">The sequence shown here is derived from an EMBL/GenBank/DDBJ whole genome shotgun (WGS) entry which is preliminary data.</text>
</comment>
<evidence type="ECO:0000313" key="10">
    <source>
        <dbReference type="EMBL" id="PWE19646.1"/>
    </source>
</evidence>
<dbReference type="Proteomes" id="UP000245014">
    <property type="component" value="Unassembled WGS sequence"/>
</dbReference>
<keyword evidence="2" id="KW-0004">4Fe-4S</keyword>
<name>A0A2U2BYG5_9BACT</name>
<comment type="similarity">
    <text evidence="1">Belongs to the nitrite and sulfite reductase 4Fe-4S domain family.</text>
</comment>
<evidence type="ECO:0000256" key="1">
    <source>
        <dbReference type="ARBA" id="ARBA00010429"/>
    </source>
</evidence>
<dbReference type="STRING" id="28200.GCA_001572935_01796"/>
<dbReference type="Gene3D" id="3.90.480.20">
    <property type="match status" value="1"/>
</dbReference>
<evidence type="ECO:0000259" key="9">
    <source>
        <dbReference type="Pfam" id="PF03460"/>
    </source>
</evidence>